<comment type="caution">
    <text evidence="2">The sequence shown here is derived from an EMBL/GenBank/DDBJ whole genome shotgun (WGS) entry which is preliminary data.</text>
</comment>
<reference evidence="2 3" key="1">
    <citation type="submission" date="2013-12" db="EMBL/GenBank/DDBJ databases">
        <title>A Varibaculum cambriense genome reconstructed from a premature infant gut community with otherwise low bacterial novelty that shifts toward anaerobic metabolism during the third week of life.</title>
        <authorList>
            <person name="Brown C.T."/>
            <person name="Sharon I."/>
            <person name="Thomas B.C."/>
            <person name="Castelle C.J."/>
            <person name="Morowitz M.J."/>
            <person name="Banfield J.F."/>
        </authorList>
    </citation>
    <scope>NUCLEOTIDE SEQUENCE [LARGE SCALE GENOMIC DNA]</scope>
    <source>
        <strain evidence="3">DORA_A_5_14_21</strain>
    </source>
</reference>
<dbReference type="Proteomes" id="UP000018853">
    <property type="component" value="Unassembled WGS sequence"/>
</dbReference>
<keyword evidence="1" id="KW-0732">Signal</keyword>
<name>W1WNQ5_ECOLX</name>
<dbReference type="EMBL" id="AZLZ01001866">
    <property type="protein sequence ID" value="ETJ19807.1"/>
    <property type="molecule type" value="Genomic_DNA"/>
</dbReference>
<feature type="signal peptide" evidence="1">
    <location>
        <begin position="1"/>
        <end position="29"/>
    </location>
</feature>
<evidence type="ECO:0000256" key="1">
    <source>
        <dbReference type="SAM" id="SignalP"/>
    </source>
</evidence>
<accession>W1WNQ5</accession>
<organism evidence="2 3">
    <name type="scientific">Escherichia coli DORA_A_5_14_21</name>
    <dbReference type="NCBI Taxonomy" id="1403943"/>
    <lineage>
        <taxon>Bacteria</taxon>
        <taxon>Pseudomonadati</taxon>
        <taxon>Pseudomonadota</taxon>
        <taxon>Gammaproteobacteria</taxon>
        <taxon>Enterobacterales</taxon>
        <taxon>Enterobacteriaceae</taxon>
        <taxon>Escherichia</taxon>
    </lineage>
</organism>
<proteinExistence type="predicted"/>
<sequence length="40" mass="4353">MNNSRLFRLSRIVIALTAASGMMVNTAYATDEAKAATQYT</sequence>
<feature type="chain" id="PRO_5004811855" evidence="1">
    <location>
        <begin position="30"/>
        <end position="40"/>
    </location>
</feature>
<dbReference type="AlphaFoldDB" id="W1WNQ5"/>
<evidence type="ECO:0000313" key="3">
    <source>
        <dbReference type="Proteomes" id="UP000018853"/>
    </source>
</evidence>
<gene>
    <name evidence="2" type="ORF">Q609_ECAC01866G0001</name>
</gene>
<evidence type="ECO:0000313" key="2">
    <source>
        <dbReference type="EMBL" id="ETJ19807.1"/>
    </source>
</evidence>
<protein>
    <submittedName>
        <fullName evidence="2">Metallo-beta-lactamase superfamily protein</fullName>
    </submittedName>
</protein>
<feature type="non-terminal residue" evidence="2">
    <location>
        <position position="40"/>
    </location>
</feature>